<accession>A0A4R0X3Z1</accession>
<protein>
    <submittedName>
        <fullName evidence="1">Uncharacterized protein</fullName>
    </submittedName>
</protein>
<sequence>MTAIEQHRMTDGLVFRIVPSTRMTDLVKEGAPFSSFDEVFLQSERGQAQAPFERLISLRNDVGPSIRRIGCAFASTRRKLSAIRLGCPGREQRCRRVDSPPFISITTC</sequence>
<comment type="caution">
    <text evidence="1">The sequence shown here is derived from an EMBL/GenBank/DDBJ whole genome shotgun (WGS) entry which is preliminary data.</text>
</comment>
<organism evidence="1 2">
    <name type="scientific">Paraburkholderia steynii</name>
    <dbReference type="NCBI Taxonomy" id="1245441"/>
    <lineage>
        <taxon>Bacteria</taxon>
        <taxon>Pseudomonadati</taxon>
        <taxon>Pseudomonadota</taxon>
        <taxon>Betaproteobacteria</taxon>
        <taxon>Burkholderiales</taxon>
        <taxon>Burkholderiaceae</taxon>
        <taxon>Paraburkholderia</taxon>
    </lineage>
</organism>
<evidence type="ECO:0000313" key="1">
    <source>
        <dbReference type="EMBL" id="TCG04604.1"/>
    </source>
</evidence>
<keyword evidence="2" id="KW-1185">Reference proteome</keyword>
<proteinExistence type="predicted"/>
<name>A0A4R0X3Z1_9BURK</name>
<gene>
    <name evidence="1" type="ORF">BZM27_39760</name>
</gene>
<evidence type="ECO:0000313" key="2">
    <source>
        <dbReference type="Proteomes" id="UP000294200"/>
    </source>
</evidence>
<dbReference type="Proteomes" id="UP000294200">
    <property type="component" value="Unassembled WGS sequence"/>
</dbReference>
<dbReference type="AlphaFoldDB" id="A0A4R0X3Z1"/>
<dbReference type="EMBL" id="MWML01000236">
    <property type="protein sequence ID" value="TCG04604.1"/>
    <property type="molecule type" value="Genomic_DNA"/>
</dbReference>
<reference evidence="1 2" key="1">
    <citation type="submission" date="2017-02" db="EMBL/GenBank/DDBJ databases">
        <title>Paraburkholderia sophoroidis sp. nov. and Paraburkholderia steynii sp. nov. rhizobial symbionts of the fynbos legume Hypocalyptus sophoroides.</title>
        <authorList>
            <person name="Steenkamp E.T."/>
            <person name="Beukes C.W."/>
            <person name="Van Zyl E."/>
            <person name="Avontuur J."/>
            <person name="Chan W.Y."/>
            <person name="Hassen A."/>
            <person name="Palmer M."/>
            <person name="Mthombeni L."/>
            <person name="Phalane F."/>
            <person name="Sereme K."/>
            <person name="Venter S.N."/>
        </authorList>
    </citation>
    <scope>NUCLEOTIDE SEQUENCE [LARGE SCALE GENOMIC DNA]</scope>
    <source>
        <strain evidence="1 2">HC1.1ba</strain>
    </source>
</reference>